<name>A0A834IUD0_RHYFE</name>
<evidence type="ECO:0000313" key="2">
    <source>
        <dbReference type="EMBL" id="KAF7285288.1"/>
    </source>
</evidence>
<comment type="caution">
    <text evidence="2">The sequence shown here is derived from an EMBL/GenBank/DDBJ whole genome shotgun (WGS) entry which is preliminary data.</text>
</comment>
<evidence type="ECO:0000256" key="1">
    <source>
        <dbReference type="SAM" id="MobiDB-lite"/>
    </source>
</evidence>
<protein>
    <submittedName>
        <fullName evidence="2">Uncharacterized protein</fullName>
    </submittedName>
</protein>
<dbReference type="Proteomes" id="UP000625711">
    <property type="component" value="Unassembled WGS sequence"/>
</dbReference>
<proteinExistence type="predicted"/>
<feature type="region of interest" description="Disordered" evidence="1">
    <location>
        <begin position="159"/>
        <end position="179"/>
    </location>
</feature>
<gene>
    <name evidence="2" type="ORF">GWI33_011417</name>
</gene>
<accession>A0A834IUD0</accession>
<organism evidence="2 3">
    <name type="scientific">Rhynchophorus ferrugineus</name>
    <name type="common">Red palm weevil</name>
    <name type="synonym">Curculio ferrugineus</name>
    <dbReference type="NCBI Taxonomy" id="354439"/>
    <lineage>
        <taxon>Eukaryota</taxon>
        <taxon>Metazoa</taxon>
        <taxon>Ecdysozoa</taxon>
        <taxon>Arthropoda</taxon>
        <taxon>Hexapoda</taxon>
        <taxon>Insecta</taxon>
        <taxon>Pterygota</taxon>
        <taxon>Neoptera</taxon>
        <taxon>Endopterygota</taxon>
        <taxon>Coleoptera</taxon>
        <taxon>Polyphaga</taxon>
        <taxon>Cucujiformia</taxon>
        <taxon>Curculionidae</taxon>
        <taxon>Dryophthorinae</taxon>
        <taxon>Rhynchophorus</taxon>
    </lineage>
</organism>
<dbReference type="AlphaFoldDB" id="A0A834IUD0"/>
<keyword evidence="3" id="KW-1185">Reference proteome</keyword>
<evidence type="ECO:0000313" key="3">
    <source>
        <dbReference type="Proteomes" id="UP000625711"/>
    </source>
</evidence>
<sequence length="271" mass="30458">MFCETPQMQHVIGVCVHVWNDGGGGRARYRRGSVLVCGRVGLRTCTDYTNNGDTLVRFINSLPWLFFTVRTFFPSAIISIYRCKFGHKPQLNVQDYSAGDGLELRGLNEFAYSKLSQSPNPTWRLRELGSNPNPLQIQHKTAINKPGQLPRRNIHRPVSTAVQPRRTHRDREGPPPFIHPVRKLPAGIKFRRRVKFENCPVPRWAIRNNVIGDRLATVDQAAVRGERREDLGTGIGGEGPVLLVDLEKVGKGGGSRRTRYAVVPSEKDSCK</sequence>
<reference evidence="2" key="1">
    <citation type="submission" date="2020-08" db="EMBL/GenBank/DDBJ databases">
        <title>Genome sequencing and assembly of the red palm weevil Rhynchophorus ferrugineus.</title>
        <authorList>
            <person name="Dias G.B."/>
            <person name="Bergman C.M."/>
            <person name="Manee M."/>
        </authorList>
    </citation>
    <scope>NUCLEOTIDE SEQUENCE</scope>
    <source>
        <strain evidence="2">AA-2017</strain>
        <tissue evidence="2">Whole larva</tissue>
    </source>
</reference>
<dbReference type="EMBL" id="JAACXV010000058">
    <property type="protein sequence ID" value="KAF7285288.1"/>
    <property type="molecule type" value="Genomic_DNA"/>
</dbReference>
<feature type="region of interest" description="Disordered" evidence="1">
    <location>
        <begin position="251"/>
        <end position="271"/>
    </location>
</feature>